<gene>
    <name evidence="8" type="ORF">CCMP2556_LOCUS28170</name>
</gene>
<evidence type="ECO:0000313" key="8">
    <source>
        <dbReference type="EMBL" id="CAK9056990.1"/>
    </source>
</evidence>
<dbReference type="InterPro" id="IPR014955">
    <property type="entry name" value="DUF1826"/>
</dbReference>
<feature type="region of interest" description="Disordered" evidence="6">
    <location>
        <begin position="816"/>
        <end position="859"/>
    </location>
</feature>
<organism evidence="8 9">
    <name type="scientific">Durusdinium trenchii</name>
    <dbReference type="NCBI Taxonomy" id="1381693"/>
    <lineage>
        <taxon>Eukaryota</taxon>
        <taxon>Sar</taxon>
        <taxon>Alveolata</taxon>
        <taxon>Dinophyceae</taxon>
        <taxon>Suessiales</taxon>
        <taxon>Symbiodiniaceae</taxon>
        <taxon>Durusdinium</taxon>
    </lineage>
</organism>
<dbReference type="PANTHER" id="PTHR43603">
    <property type="entry name" value="COBW DOMAIN-CONTAINING PROTEIN DDB_G0274527"/>
    <property type="match status" value="1"/>
</dbReference>
<keyword evidence="2" id="KW-0378">Hydrolase</keyword>
<evidence type="ECO:0000256" key="3">
    <source>
        <dbReference type="ARBA" id="ARBA00023186"/>
    </source>
</evidence>
<evidence type="ECO:0000256" key="1">
    <source>
        <dbReference type="ARBA" id="ARBA00022741"/>
    </source>
</evidence>
<evidence type="ECO:0000313" key="9">
    <source>
        <dbReference type="Proteomes" id="UP001642484"/>
    </source>
</evidence>
<evidence type="ECO:0000256" key="2">
    <source>
        <dbReference type="ARBA" id="ARBA00022801"/>
    </source>
</evidence>
<dbReference type="InterPro" id="IPR011629">
    <property type="entry name" value="CobW-like_C"/>
</dbReference>
<dbReference type="PANTHER" id="PTHR43603:SF1">
    <property type="entry name" value="ZINC-REGULATED GTPASE METALLOPROTEIN ACTIVATOR 1"/>
    <property type="match status" value="1"/>
</dbReference>
<dbReference type="Pfam" id="PF02492">
    <property type="entry name" value="cobW"/>
    <property type="match status" value="1"/>
</dbReference>
<proteinExistence type="inferred from homology"/>
<dbReference type="SMART" id="SM00833">
    <property type="entry name" value="CobW_C"/>
    <property type="match status" value="1"/>
</dbReference>
<dbReference type="CDD" id="cd03112">
    <property type="entry name" value="CobW-like"/>
    <property type="match status" value="1"/>
</dbReference>
<dbReference type="InterPro" id="IPR003495">
    <property type="entry name" value="CobW/HypB/UreG_nucleotide-bd"/>
</dbReference>
<dbReference type="SUPFAM" id="SSF52540">
    <property type="entry name" value="P-loop containing nucleoside triphosphate hydrolases"/>
    <property type="match status" value="1"/>
</dbReference>
<reference evidence="8 9" key="1">
    <citation type="submission" date="2024-02" db="EMBL/GenBank/DDBJ databases">
        <authorList>
            <person name="Chen Y."/>
            <person name="Shah S."/>
            <person name="Dougan E. K."/>
            <person name="Thang M."/>
            <person name="Chan C."/>
        </authorList>
    </citation>
    <scope>NUCLEOTIDE SEQUENCE [LARGE SCALE GENOMIC DNA]</scope>
</reference>
<accession>A0ABP0N404</accession>
<comment type="similarity">
    <text evidence="4">Belongs to the SIMIBI class G3E GTPase family. ZNG1 subfamily.</text>
</comment>
<comment type="catalytic activity">
    <reaction evidence="5">
        <text>GTP + H2O = GDP + phosphate + H(+)</text>
        <dbReference type="Rhea" id="RHEA:19669"/>
        <dbReference type="ChEBI" id="CHEBI:15377"/>
        <dbReference type="ChEBI" id="CHEBI:15378"/>
        <dbReference type="ChEBI" id="CHEBI:37565"/>
        <dbReference type="ChEBI" id="CHEBI:43474"/>
        <dbReference type="ChEBI" id="CHEBI:58189"/>
    </reaction>
    <physiologicalReaction direction="left-to-right" evidence="5">
        <dbReference type="Rhea" id="RHEA:19670"/>
    </physiologicalReaction>
</comment>
<dbReference type="InterPro" id="IPR027417">
    <property type="entry name" value="P-loop_NTPase"/>
</dbReference>
<dbReference type="Proteomes" id="UP001642484">
    <property type="component" value="Unassembled WGS sequence"/>
</dbReference>
<evidence type="ECO:0000256" key="6">
    <source>
        <dbReference type="SAM" id="MobiDB-lite"/>
    </source>
</evidence>
<evidence type="ECO:0000256" key="5">
    <source>
        <dbReference type="ARBA" id="ARBA00049117"/>
    </source>
</evidence>
<dbReference type="InterPro" id="IPR051927">
    <property type="entry name" value="Zn_Chap_cDPG_Synth"/>
</dbReference>
<dbReference type="EMBL" id="CAXAMN010021046">
    <property type="protein sequence ID" value="CAK9056990.1"/>
    <property type="molecule type" value="Genomic_DNA"/>
</dbReference>
<keyword evidence="1" id="KW-0547">Nucleotide-binding</keyword>
<protein>
    <recommendedName>
        <fullName evidence="7">CobW C-terminal domain-containing protein</fullName>
    </recommendedName>
</protein>
<dbReference type="Gene3D" id="3.30.1220.10">
    <property type="entry name" value="CobW-like, C-terminal domain"/>
    <property type="match status" value="1"/>
</dbReference>
<dbReference type="Gene3D" id="3.40.50.300">
    <property type="entry name" value="P-loop containing nucleotide triphosphate hydrolases"/>
    <property type="match status" value="1"/>
</dbReference>
<comment type="caution">
    <text evidence="8">The sequence shown here is derived from an EMBL/GenBank/DDBJ whole genome shotgun (WGS) entry which is preliminary data.</text>
</comment>
<sequence length="859" mass="94699">MKALGLRDGRHLAQVDWKECQEAQHPVETFLGGIEVDGCWHCTWRLNRTRMLCSAWQEIERRTTSAAGARSATPRAAETLRNEGLPSLLTSCSSGIPCGLSIPWVYRNQKTYSSTRSNLRMAKPCAVNVLTASEGGAESAAKLVRSDETAVLLKGFVSKARGNEELLSWAEEFCSLGEPVKDQLCYYEGHEALDGESFPEQLKRQLEADFAECAQTLADEGVKQSEVAKRSSATKALFEMLQELMQLHRSCMEKPQGEDGGEDSNLRWKIKLEVNQDGACTKYHDDWVELRFAMTLAGEGTVVAEQTEVDWGFYESCEGVIPALAENPDLSAEKASEVIKSWNQRVSKGEVTTEAGDVSIMKGGKLTKRPCLHRAPYSAGEGSQPHRFLITVDHIPLDELQKFVAMDFGDDEHEEEGEDDVAPAQAQAQADVADGLLPVTVLSGFLGAGKTTLLRHVLENQEGLRVALIVNDMAEVNVDAMLVKSNTEVLTGKDKMIEMQNGCICCTLRGDLIENVNKLAAEKRFDYLIIESTGISEPMPVATTFVAEHEGQELLGQVARLDTLVTVVDAMNFLKDYGTTDLLGDRPALGAEADQRTIAQLLADQVECANVIVLNKIDLIKEDEVAQLELLLKKLNPKAKVIHSTFGKVDLKLLLNTRSFDMAEAEQMPGWFQELAGNHVPETEEYQISSFVFRAQRPFHPKRLDQLFSEGFDGVLRSKGVLWIAGMHASALVLNSAGAAVSIENGAPWLHGSVELAEWPPDTPERYKSASYGDRRQEVVFIGRNLKEAEIRQSLESALVTEAELELGPSAWAKWPNPFRAKPRPVGRKRKKSKLGPKSKMLKTQAKASTAEKVSESGN</sequence>
<keyword evidence="9" id="KW-1185">Reference proteome</keyword>
<evidence type="ECO:0000259" key="7">
    <source>
        <dbReference type="SMART" id="SM00833"/>
    </source>
</evidence>
<name>A0ABP0N404_9DINO</name>
<keyword evidence="3" id="KW-0143">Chaperone</keyword>
<dbReference type="InterPro" id="IPR036627">
    <property type="entry name" value="CobW-likC_sf"/>
</dbReference>
<feature type="domain" description="CobW C-terminal" evidence="7">
    <location>
        <begin position="688"/>
        <end position="799"/>
    </location>
</feature>
<dbReference type="Pfam" id="PF07683">
    <property type="entry name" value="CobW_C"/>
    <property type="match status" value="1"/>
</dbReference>
<evidence type="ECO:0000256" key="4">
    <source>
        <dbReference type="ARBA" id="ARBA00034320"/>
    </source>
</evidence>
<feature type="compositionally biased region" description="Basic residues" evidence="6">
    <location>
        <begin position="821"/>
        <end position="841"/>
    </location>
</feature>
<dbReference type="Pfam" id="PF08856">
    <property type="entry name" value="DUF1826"/>
    <property type="match status" value="1"/>
</dbReference>